<keyword evidence="2" id="KW-0560">Oxidoreductase</keyword>
<dbReference type="AlphaFoldDB" id="X7ZUM0"/>
<dbReference type="EMBL" id="JAOB01000069">
    <property type="protein sequence ID" value="EUA23287.1"/>
    <property type="molecule type" value="Genomic_DNA"/>
</dbReference>
<organism evidence="2">
    <name type="scientific">Mycobacterium xenopi 4042</name>
    <dbReference type="NCBI Taxonomy" id="1299334"/>
    <lineage>
        <taxon>Bacteria</taxon>
        <taxon>Bacillati</taxon>
        <taxon>Actinomycetota</taxon>
        <taxon>Actinomycetes</taxon>
        <taxon>Mycobacteriales</taxon>
        <taxon>Mycobacteriaceae</taxon>
        <taxon>Mycobacterium</taxon>
    </lineage>
</organism>
<accession>X7ZUM0</accession>
<sequence>MSMTVPCIEYGRLSPMLIVFGAAVVGLLVEAFVAHRNRYSTQLALAAGGLVLALVAVGLLAGTMALRLWVPSQSTGLRCSCKRPYCRSA</sequence>
<dbReference type="EC" id="1.6.99.5" evidence="2"/>
<gene>
    <name evidence="2" type="ORF">I553_5583</name>
</gene>
<protein>
    <submittedName>
        <fullName evidence="2">NADH-quinone oxidoreductase subunit N domain protein</fullName>
        <ecNumber evidence="2">1.6.99.5</ecNumber>
    </submittedName>
</protein>
<feature type="transmembrane region" description="Helical" evidence="1">
    <location>
        <begin position="12"/>
        <end position="33"/>
    </location>
</feature>
<name>X7ZUM0_MYCXE</name>
<dbReference type="PATRIC" id="fig|1299334.3.peg.7532"/>
<keyword evidence="1" id="KW-0472">Membrane</keyword>
<keyword evidence="1" id="KW-0812">Transmembrane</keyword>
<evidence type="ECO:0000313" key="2">
    <source>
        <dbReference type="EMBL" id="EUA23287.1"/>
    </source>
</evidence>
<proteinExistence type="predicted"/>
<keyword evidence="1" id="KW-1133">Transmembrane helix</keyword>
<feature type="transmembrane region" description="Helical" evidence="1">
    <location>
        <begin position="45"/>
        <end position="70"/>
    </location>
</feature>
<comment type="caution">
    <text evidence="2">The sequence shown here is derived from an EMBL/GenBank/DDBJ whole genome shotgun (WGS) entry which is preliminary data.</text>
</comment>
<evidence type="ECO:0000256" key="1">
    <source>
        <dbReference type="SAM" id="Phobius"/>
    </source>
</evidence>
<dbReference type="GO" id="GO:0016491">
    <property type="term" value="F:oxidoreductase activity"/>
    <property type="evidence" value="ECO:0007669"/>
    <property type="project" value="UniProtKB-KW"/>
</dbReference>
<reference evidence="2" key="1">
    <citation type="submission" date="2014-01" db="EMBL/GenBank/DDBJ databases">
        <authorList>
            <person name="Brown-Elliot B."/>
            <person name="Wallace R."/>
            <person name="Lenaerts A."/>
            <person name="Ordway D."/>
            <person name="DeGroote M.A."/>
            <person name="Parker T."/>
            <person name="Sizemore C."/>
            <person name="Tallon L.J."/>
            <person name="Sadzewicz L.K."/>
            <person name="Sengamalay N."/>
            <person name="Fraser C.M."/>
            <person name="Hine E."/>
            <person name="Shefchek K.A."/>
            <person name="Das S.P."/>
            <person name="Tettelin H."/>
        </authorList>
    </citation>
    <scope>NUCLEOTIDE SEQUENCE [LARGE SCALE GENOMIC DNA]</scope>
    <source>
        <strain evidence="2">4042</strain>
    </source>
</reference>